<evidence type="ECO:0000256" key="3">
    <source>
        <dbReference type="ARBA" id="ARBA00013368"/>
    </source>
</evidence>
<dbReference type="InterPro" id="IPR027417">
    <property type="entry name" value="P-loop_NTPase"/>
</dbReference>
<gene>
    <name evidence="6" type="ORF">KR50_19970</name>
</gene>
<evidence type="ECO:0000256" key="2">
    <source>
        <dbReference type="ARBA" id="ARBA00011322"/>
    </source>
</evidence>
<comment type="similarity">
    <text evidence="1">Belongs to the SMC family. SbcC subfamily.</text>
</comment>
<sequence>MKPVKLSMQAFGPYAKTEVVDFSELQNRTMFLISGKTGSGKTTIFDGIAFAIYGKTSGEERSGTDLRSQFAEDSLITEVTLWFVLKNKMYKIIRSPQQERKKARGGGFTTINSKAELYLIENNAEKLIAENVREADEKIKEIMQLDFGQFKQILMIPQGEFRKLLTSDSKDKERILQRLFHTEIYTAFQEKLKMEAVDLRTKVNHSIHERLKYFGELDPLDHNELKELLLQDPLPEQQIIKLAKNLVATQSELKKTLTVSLDSQKKERDSLLQEKQSAIYLLDAFTQYEEMKNKYTALTARKEEMDSKRDQLTSARKAEKLWPVFRDLEEKQKAIEHRQQSIAGYQDSLLLFKEKLKLQVEELEEIQSKKDGNENEKQHLRDIQQLKDKIKERSLLKTSIDRLKEEGINEKTEAEKLLQRAEEIEGNQKSAEVQIQTLRQAKIKASEEKQMLQSLQYALHHSNRALKLSQLLSQLEVKVNELEIAQKKNNQEAEETQRKKEKLNELFLSSQAYHLSMHLKEGSSCPVCGSQHHPSPVNEPDGITSENDLAFWDKQLQNSLAKKERGEIEIVQLKNRMNEVKEERIELISELKLMKLGYEWSTVQELHTWLAGKIQTTEKKINEIEKQQAAEAMVEMEKKKLDAELELTRKSIEKMKESIQGKRDKWSEMQGDFKRLSQDIPEEYLDQSHYLKTIDLLSASIKKYENRLNEAERKTAELREQFLTLENRKTQAEEELQLEWKKMHAAEDKWTKLLAETSFKDKNEVERCLLENNELASIEEQLTEYEKNLYFTEQQLTIRQNELENKEKPTISLLDDKISQKDQLIEELGEDHKELSFYIERHEKILKRIDENKSETAEMEKEYALVGHLSDMANGKNHLRITFERYVLAFYLEDILTIANERLNRMTSGRYQLLRKEDRSKGNAQGGLELLVFDQYTGQQRHVKTLSGGEAFKASLSLALGLADVVQSHAGGVSLETMFIDEGFGTLDPESLDQAIESLMDIQSSGRLVGIISHVPELKERIEARLEVEQTKTGSTTKFILTS</sequence>
<dbReference type="PANTHER" id="PTHR32114:SF2">
    <property type="entry name" value="ABC TRANSPORTER ABCH.3"/>
    <property type="match status" value="1"/>
</dbReference>
<dbReference type="EMBL" id="JXRR01000014">
    <property type="protein sequence ID" value="KIL47830.1"/>
    <property type="molecule type" value="Genomic_DNA"/>
</dbReference>
<dbReference type="SUPFAM" id="SSF52540">
    <property type="entry name" value="P-loop containing nucleoside triphosphate hydrolases"/>
    <property type="match status" value="1"/>
</dbReference>
<comment type="caution">
    <text evidence="6">The sequence shown here is derived from an EMBL/GenBank/DDBJ whole genome shotgun (WGS) entry which is preliminary data.</text>
</comment>
<comment type="subunit">
    <text evidence="2">Heterodimer of SbcC and SbcD.</text>
</comment>
<feature type="coiled-coil region" evidence="4">
    <location>
        <begin position="465"/>
        <end position="506"/>
    </location>
</feature>
<dbReference type="PANTHER" id="PTHR32114">
    <property type="entry name" value="ABC TRANSPORTER ABCH.3"/>
    <property type="match status" value="1"/>
</dbReference>
<feature type="coiled-coil region" evidence="4">
    <location>
        <begin position="556"/>
        <end position="590"/>
    </location>
</feature>
<dbReference type="AlphaFoldDB" id="A0A0C2RBZ8"/>
<feature type="coiled-coil region" evidence="4">
    <location>
        <begin position="768"/>
        <end position="795"/>
    </location>
</feature>
<proteinExistence type="inferred from homology"/>
<evidence type="ECO:0000313" key="7">
    <source>
        <dbReference type="Proteomes" id="UP000031972"/>
    </source>
</evidence>
<reference evidence="6 7" key="1">
    <citation type="submission" date="2015-01" db="EMBL/GenBank/DDBJ databases">
        <title>Jeotgalibacillus campisalis genome sequencing.</title>
        <authorList>
            <person name="Goh K.M."/>
            <person name="Chan K.-G."/>
            <person name="Yaakop A.S."/>
            <person name="Ee R."/>
            <person name="Gan H.M."/>
            <person name="Chan C.S."/>
        </authorList>
    </citation>
    <scope>NUCLEOTIDE SEQUENCE [LARGE SCALE GENOMIC DNA]</scope>
    <source>
        <strain evidence="6 7">SF-57</strain>
    </source>
</reference>
<name>A0A0C2RBZ8_9BACL</name>
<dbReference type="Pfam" id="PF13558">
    <property type="entry name" value="SbcC_Walker_B"/>
    <property type="match status" value="1"/>
</dbReference>
<feature type="coiled-coil region" evidence="4">
    <location>
        <begin position="626"/>
        <end position="658"/>
    </location>
</feature>
<dbReference type="GO" id="GO:0006302">
    <property type="term" value="P:double-strand break repair"/>
    <property type="evidence" value="ECO:0007669"/>
    <property type="project" value="InterPro"/>
</dbReference>
<dbReference type="GO" id="GO:0016887">
    <property type="term" value="F:ATP hydrolysis activity"/>
    <property type="evidence" value="ECO:0007669"/>
    <property type="project" value="InterPro"/>
</dbReference>
<evidence type="ECO:0000256" key="4">
    <source>
        <dbReference type="SAM" id="Coils"/>
    </source>
</evidence>
<dbReference type="OrthoDB" id="9795626at2"/>
<evidence type="ECO:0000313" key="6">
    <source>
        <dbReference type="EMBL" id="KIL47830.1"/>
    </source>
</evidence>
<keyword evidence="7" id="KW-1185">Reference proteome</keyword>
<dbReference type="InterPro" id="IPR038729">
    <property type="entry name" value="Rad50/SbcC_AAA"/>
</dbReference>
<feature type="domain" description="Rad50/SbcC-type AAA" evidence="5">
    <location>
        <begin position="5"/>
        <end position="213"/>
    </location>
</feature>
<dbReference type="Pfam" id="PF13476">
    <property type="entry name" value="AAA_23"/>
    <property type="match status" value="1"/>
</dbReference>
<dbReference type="Gene3D" id="3.40.50.300">
    <property type="entry name" value="P-loop containing nucleotide triphosphate hydrolases"/>
    <property type="match status" value="2"/>
</dbReference>
<dbReference type="RefSeq" id="WP_041057682.1">
    <property type="nucleotide sequence ID" value="NZ_JXRR01000014.1"/>
</dbReference>
<protein>
    <recommendedName>
        <fullName evidence="3">Nuclease SbcCD subunit C</fullName>
    </recommendedName>
</protein>
<organism evidence="6 7">
    <name type="scientific">Jeotgalibacillus campisalis</name>
    <dbReference type="NCBI Taxonomy" id="220754"/>
    <lineage>
        <taxon>Bacteria</taxon>
        <taxon>Bacillati</taxon>
        <taxon>Bacillota</taxon>
        <taxon>Bacilli</taxon>
        <taxon>Bacillales</taxon>
        <taxon>Caryophanaceae</taxon>
        <taxon>Jeotgalibacillus</taxon>
    </lineage>
</organism>
<dbReference type="Proteomes" id="UP000031972">
    <property type="component" value="Unassembled WGS sequence"/>
</dbReference>
<evidence type="ECO:0000259" key="5">
    <source>
        <dbReference type="Pfam" id="PF13476"/>
    </source>
</evidence>
<feature type="coiled-coil region" evidence="4">
    <location>
        <begin position="356"/>
        <end position="441"/>
    </location>
</feature>
<accession>A0A0C2RBZ8</accession>
<feature type="coiled-coil region" evidence="4">
    <location>
        <begin position="694"/>
        <end position="735"/>
    </location>
</feature>
<keyword evidence="4" id="KW-0175">Coiled coil</keyword>
<evidence type="ECO:0000256" key="1">
    <source>
        <dbReference type="ARBA" id="ARBA00006930"/>
    </source>
</evidence>
<dbReference type="PATRIC" id="fig|220754.4.peg.2018"/>